<gene>
    <name evidence="1" type="ORF">HWI92_08265</name>
</gene>
<dbReference type="RefSeq" id="WP_204662622.1">
    <property type="nucleotide sequence ID" value="NZ_CP056775.1"/>
</dbReference>
<evidence type="ECO:0000313" key="1">
    <source>
        <dbReference type="EMBL" id="QRR00897.1"/>
    </source>
</evidence>
<dbReference type="EMBL" id="CP056775">
    <property type="protein sequence ID" value="QRR00897.1"/>
    <property type="molecule type" value="Genomic_DNA"/>
</dbReference>
<keyword evidence="2" id="KW-1185">Reference proteome</keyword>
<organism evidence="1 2">
    <name type="scientific">Dyadobacter sandarakinus</name>
    <dbReference type="NCBI Taxonomy" id="2747268"/>
    <lineage>
        <taxon>Bacteria</taxon>
        <taxon>Pseudomonadati</taxon>
        <taxon>Bacteroidota</taxon>
        <taxon>Cytophagia</taxon>
        <taxon>Cytophagales</taxon>
        <taxon>Spirosomataceae</taxon>
        <taxon>Dyadobacter</taxon>
    </lineage>
</organism>
<name>A0ABX7I5Y3_9BACT</name>
<accession>A0ABX7I5Y3</accession>
<reference evidence="1 2" key="1">
    <citation type="submission" date="2020-06" db="EMBL/GenBank/DDBJ databases">
        <title>Dyadobacter sandarakinus sp. nov., isolated from the soil of the Arctic Yellow River Station.</title>
        <authorList>
            <person name="Zhang Y."/>
            <person name="Peng F."/>
        </authorList>
    </citation>
    <scope>NUCLEOTIDE SEQUENCE [LARGE SCALE GENOMIC DNA]</scope>
    <source>
        <strain evidence="1 2">Q3-56</strain>
    </source>
</reference>
<protein>
    <submittedName>
        <fullName evidence="1">Uncharacterized protein</fullName>
    </submittedName>
</protein>
<sequence length="325" mass="37070">MALLEMHGFFRFFQIDDPNIIEFIESECTVLERWGLDLEAVVKELGLLLAEWSALLDFRSQIFQEWESQKESGLAAFSERISGITFFGKDDPEFDRTEIREVVYYVTYGQPSLANVCLFDHWSESCQQIADGLDGHKARLALFDLRGQENRFNAIDGFSKYPRIGLAFWRQAINILLLHFEAGPGTPAAPARGTASTKPPRSDLYAYLNGNDMESFKRELFERGILSGPDQFIPRKNTFHKLTHILALPYMLQHLGVIDASFFECTQLERVDIYAASFSIRFGRNVLSDLAVTDFMTQLAKKEKTDIAWEFYNEIAASVESARIG</sequence>
<dbReference type="Proteomes" id="UP000612680">
    <property type="component" value="Chromosome"/>
</dbReference>
<evidence type="ECO:0000313" key="2">
    <source>
        <dbReference type="Proteomes" id="UP000612680"/>
    </source>
</evidence>
<proteinExistence type="predicted"/>